<dbReference type="Pfam" id="PF03071">
    <property type="entry name" value="GNT-I"/>
    <property type="match status" value="1"/>
</dbReference>
<comment type="subcellular location">
    <subcellularLocation>
        <location evidence="2">Golgi apparatus membrane</location>
        <topology evidence="2">Single-pass type II membrane protein</topology>
    </subcellularLocation>
</comment>
<accession>A0A7S2AG91</accession>
<evidence type="ECO:0000256" key="12">
    <source>
        <dbReference type="ARBA" id="ARBA00023211"/>
    </source>
</evidence>
<evidence type="ECO:0000259" key="13">
    <source>
        <dbReference type="Pfam" id="PF15024"/>
    </source>
</evidence>
<comment type="pathway">
    <text evidence="3">Protein modification; protein glycosylation.</text>
</comment>
<feature type="domain" description="Glycosyltransferase family 18 catalytic" evidence="13">
    <location>
        <begin position="152"/>
        <end position="254"/>
    </location>
</feature>
<evidence type="ECO:0000256" key="3">
    <source>
        <dbReference type="ARBA" id="ARBA00004922"/>
    </source>
</evidence>
<evidence type="ECO:0000256" key="10">
    <source>
        <dbReference type="ARBA" id="ARBA00023034"/>
    </source>
</evidence>
<evidence type="ECO:0000256" key="8">
    <source>
        <dbReference type="ARBA" id="ARBA00022968"/>
    </source>
</evidence>
<dbReference type="InterPro" id="IPR004139">
    <property type="entry name" value="Glyco_trans_13"/>
</dbReference>
<keyword evidence="11" id="KW-0472">Membrane</keyword>
<gene>
    <name evidence="14" type="ORF">AAND1436_LOCUS3053</name>
</gene>
<keyword evidence="6" id="KW-0812">Transmembrane</keyword>
<dbReference type="GO" id="GO:0030144">
    <property type="term" value="F:alpha-1,6-mannosylglycoprotein 6-beta-N-acetylglucosaminyltransferase activity"/>
    <property type="evidence" value="ECO:0007669"/>
    <property type="project" value="InterPro"/>
</dbReference>
<evidence type="ECO:0000256" key="6">
    <source>
        <dbReference type="ARBA" id="ARBA00022692"/>
    </source>
</evidence>
<keyword evidence="12" id="KW-0464">Manganese</keyword>
<sequence length="257" mass="28622">MRHGSGLRPRECIVPEVPRTHHFGTQGANVKKGSALAKMLERMEVSRLEPGYLGDLSYLLQANYEAELRVLIQKAGTIRRSSLQLAERARGRGKFFVVPYSREEYKDVAKRLQISAAQPRTAHRGVVITRHPQSRAVVILVDRRQAEGLLPDEELWRPHPRRQVGKAGPGDSCDGHCAKLGMRCEAKELEFVNNCEALQKEFLCEDGCGHQVGQEIPAYVHDRGRDTALQCLVTDDAIPTCSAHVPVTTRLCACVPL</sequence>
<evidence type="ECO:0000256" key="11">
    <source>
        <dbReference type="ARBA" id="ARBA00023136"/>
    </source>
</evidence>
<organism evidence="14">
    <name type="scientific">Alexandrium andersonii</name>
    <dbReference type="NCBI Taxonomy" id="327968"/>
    <lineage>
        <taxon>Eukaryota</taxon>
        <taxon>Sar</taxon>
        <taxon>Alveolata</taxon>
        <taxon>Dinophyceae</taxon>
        <taxon>Gonyaulacales</taxon>
        <taxon>Pyrocystaceae</taxon>
        <taxon>Alexandrium</taxon>
    </lineage>
</organism>
<dbReference type="Pfam" id="PF15024">
    <property type="entry name" value="Glyco_transf_18"/>
    <property type="match status" value="1"/>
</dbReference>
<keyword evidence="5" id="KW-0808">Transferase</keyword>
<dbReference type="UniPathway" id="UPA00378"/>
<dbReference type="GO" id="GO:0046872">
    <property type="term" value="F:metal ion binding"/>
    <property type="evidence" value="ECO:0007669"/>
    <property type="project" value="UniProtKB-KW"/>
</dbReference>
<evidence type="ECO:0000256" key="5">
    <source>
        <dbReference type="ARBA" id="ARBA00022679"/>
    </source>
</evidence>
<comment type="cofactor">
    <cofactor evidence="1">
        <name>Mn(2+)</name>
        <dbReference type="ChEBI" id="CHEBI:29035"/>
    </cofactor>
</comment>
<keyword evidence="8" id="KW-0735">Signal-anchor</keyword>
<proteinExistence type="predicted"/>
<dbReference type="InterPro" id="IPR026116">
    <property type="entry name" value="GT18_cat"/>
</dbReference>
<evidence type="ECO:0000256" key="4">
    <source>
        <dbReference type="ARBA" id="ARBA00022676"/>
    </source>
</evidence>
<protein>
    <recommendedName>
        <fullName evidence="13">Glycosyltransferase family 18 catalytic domain-containing protein</fullName>
    </recommendedName>
</protein>
<evidence type="ECO:0000313" key="14">
    <source>
        <dbReference type="EMBL" id="CAD9366828.1"/>
    </source>
</evidence>
<reference evidence="14" key="1">
    <citation type="submission" date="2021-01" db="EMBL/GenBank/DDBJ databases">
        <authorList>
            <person name="Corre E."/>
            <person name="Pelletier E."/>
            <person name="Niang G."/>
            <person name="Scheremetjew M."/>
            <person name="Finn R."/>
            <person name="Kale V."/>
            <person name="Holt S."/>
            <person name="Cochrane G."/>
            <person name="Meng A."/>
            <person name="Brown T."/>
            <person name="Cohen L."/>
        </authorList>
    </citation>
    <scope>NUCLEOTIDE SEQUENCE</scope>
    <source>
        <strain evidence="14">CCMP2222</strain>
    </source>
</reference>
<evidence type="ECO:0000256" key="1">
    <source>
        <dbReference type="ARBA" id="ARBA00001936"/>
    </source>
</evidence>
<evidence type="ECO:0000256" key="2">
    <source>
        <dbReference type="ARBA" id="ARBA00004323"/>
    </source>
</evidence>
<dbReference type="EMBL" id="HBGQ01006026">
    <property type="protein sequence ID" value="CAD9366828.1"/>
    <property type="molecule type" value="Transcribed_RNA"/>
</dbReference>
<dbReference type="AlphaFoldDB" id="A0A7S2AG91"/>
<name>A0A7S2AG91_9DINO</name>
<keyword evidence="9" id="KW-1133">Transmembrane helix</keyword>
<keyword evidence="7" id="KW-0479">Metal-binding</keyword>
<keyword evidence="10" id="KW-0333">Golgi apparatus</keyword>
<evidence type="ECO:0000256" key="9">
    <source>
        <dbReference type="ARBA" id="ARBA00022989"/>
    </source>
</evidence>
<dbReference type="GO" id="GO:0000139">
    <property type="term" value="C:Golgi membrane"/>
    <property type="evidence" value="ECO:0007669"/>
    <property type="project" value="UniProtKB-SubCell"/>
</dbReference>
<keyword evidence="4" id="KW-0328">Glycosyltransferase</keyword>
<evidence type="ECO:0000256" key="7">
    <source>
        <dbReference type="ARBA" id="ARBA00022723"/>
    </source>
</evidence>